<keyword evidence="3" id="KW-1185">Reference proteome</keyword>
<dbReference type="RefSeq" id="XP_067484574.1">
    <property type="nucleotide sequence ID" value="XM_067622019.1"/>
</dbReference>
<reference evidence="3" key="1">
    <citation type="journal article" date="2017" name="Genome Biol.">
        <title>Comparative genomics reveals high biological diversity and specific adaptations in the industrially and medically important fungal genus Aspergillus.</title>
        <authorList>
            <person name="de Vries R.P."/>
            <person name="Riley R."/>
            <person name="Wiebenga A."/>
            <person name="Aguilar-Osorio G."/>
            <person name="Amillis S."/>
            <person name="Uchima C.A."/>
            <person name="Anderluh G."/>
            <person name="Asadollahi M."/>
            <person name="Askin M."/>
            <person name="Barry K."/>
            <person name="Battaglia E."/>
            <person name="Bayram O."/>
            <person name="Benocci T."/>
            <person name="Braus-Stromeyer S.A."/>
            <person name="Caldana C."/>
            <person name="Canovas D."/>
            <person name="Cerqueira G.C."/>
            <person name="Chen F."/>
            <person name="Chen W."/>
            <person name="Choi C."/>
            <person name="Clum A."/>
            <person name="Dos Santos R.A."/>
            <person name="Damasio A.R."/>
            <person name="Diallinas G."/>
            <person name="Emri T."/>
            <person name="Fekete E."/>
            <person name="Flipphi M."/>
            <person name="Freyberg S."/>
            <person name="Gallo A."/>
            <person name="Gournas C."/>
            <person name="Habgood R."/>
            <person name="Hainaut M."/>
            <person name="Harispe M.L."/>
            <person name="Henrissat B."/>
            <person name="Hilden K.S."/>
            <person name="Hope R."/>
            <person name="Hossain A."/>
            <person name="Karabika E."/>
            <person name="Karaffa L."/>
            <person name="Karanyi Z."/>
            <person name="Krasevec N."/>
            <person name="Kuo A."/>
            <person name="Kusch H."/>
            <person name="LaButti K."/>
            <person name="Lagendijk E.L."/>
            <person name="Lapidus A."/>
            <person name="Levasseur A."/>
            <person name="Lindquist E."/>
            <person name="Lipzen A."/>
            <person name="Logrieco A.F."/>
            <person name="MacCabe A."/>
            <person name="Maekelae M.R."/>
            <person name="Malavazi I."/>
            <person name="Melin P."/>
            <person name="Meyer V."/>
            <person name="Mielnichuk N."/>
            <person name="Miskei M."/>
            <person name="Molnar A.P."/>
            <person name="Mule G."/>
            <person name="Ngan C.Y."/>
            <person name="Orejas M."/>
            <person name="Orosz E."/>
            <person name="Ouedraogo J.P."/>
            <person name="Overkamp K.M."/>
            <person name="Park H.-S."/>
            <person name="Perrone G."/>
            <person name="Piumi F."/>
            <person name="Punt P.J."/>
            <person name="Ram A.F."/>
            <person name="Ramon A."/>
            <person name="Rauscher S."/>
            <person name="Record E."/>
            <person name="Riano-Pachon D.M."/>
            <person name="Robert V."/>
            <person name="Roehrig J."/>
            <person name="Ruller R."/>
            <person name="Salamov A."/>
            <person name="Salih N.S."/>
            <person name="Samson R.A."/>
            <person name="Sandor E."/>
            <person name="Sanguinetti M."/>
            <person name="Schuetze T."/>
            <person name="Sepcic K."/>
            <person name="Shelest E."/>
            <person name="Sherlock G."/>
            <person name="Sophianopoulou V."/>
            <person name="Squina F.M."/>
            <person name="Sun H."/>
            <person name="Susca A."/>
            <person name="Todd R.B."/>
            <person name="Tsang A."/>
            <person name="Unkles S.E."/>
            <person name="van de Wiele N."/>
            <person name="van Rossen-Uffink D."/>
            <person name="Oliveira J.V."/>
            <person name="Vesth T.C."/>
            <person name="Visser J."/>
            <person name="Yu J.-H."/>
            <person name="Zhou M."/>
            <person name="Andersen M.R."/>
            <person name="Archer D.B."/>
            <person name="Baker S.E."/>
            <person name="Benoit I."/>
            <person name="Brakhage A.A."/>
            <person name="Braus G.H."/>
            <person name="Fischer R."/>
            <person name="Frisvad J.C."/>
            <person name="Goldman G.H."/>
            <person name="Houbraken J."/>
            <person name="Oakley B."/>
            <person name="Pocsi I."/>
            <person name="Scazzocchio C."/>
            <person name="Seiboth B."/>
            <person name="vanKuyk P.A."/>
            <person name="Wortman J."/>
            <person name="Dyer P.S."/>
            <person name="Grigoriev I.V."/>
        </authorList>
    </citation>
    <scope>NUCLEOTIDE SEQUENCE [LARGE SCALE GENOMIC DNA]</scope>
    <source>
        <strain evidence="3">CBS 101740 / IMI 381727 / IBT 21946</strain>
    </source>
</reference>
<accession>A0A1L9V061</accession>
<protein>
    <submittedName>
        <fullName evidence="2">Uncharacterized protein</fullName>
    </submittedName>
</protein>
<keyword evidence="1" id="KW-0812">Transmembrane</keyword>
<dbReference type="Proteomes" id="UP000184499">
    <property type="component" value="Unassembled WGS sequence"/>
</dbReference>
<dbReference type="VEuPathDB" id="FungiDB:ASPBRDRAFT_235509"/>
<feature type="transmembrane region" description="Helical" evidence="1">
    <location>
        <begin position="6"/>
        <end position="24"/>
    </location>
</feature>
<evidence type="ECO:0000313" key="2">
    <source>
        <dbReference type="EMBL" id="OJJ77327.1"/>
    </source>
</evidence>
<evidence type="ECO:0000313" key="3">
    <source>
        <dbReference type="Proteomes" id="UP000184499"/>
    </source>
</evidence>
<dbReference type="EMBL" id="KV878679">
    <property type="protein sequence ID" value="OJJ77327.1"/>
    <property type="molecule type" value="Genomic_DNA"/>
</dbReference>
<evidence type="ECO:0000256" key="1">
    <source>
        <dbReference type="SAM" id="Phobius"/>
    </source>
</evidence>
<organism evidence="2 3">
    <name type="scientific">Aspergillus brasiliensis (strain CBS 101740 / IMI 381727 / IBT 21946)</name>
    <dbReference type="NCBI Taxonomy" id="767769"/>
    <lineage>
        <taxon>Eukaryota</taxon>
        <taxon>Fungi</taxon>
        <taxon>Dikarya</taxon>
        <taxon>Ascomycota</taxon>
        <taxon>Pezizomycotina</taxon>
        <taxon>Eurotiomycetes</taxon>
        <taxon>Eurotiomycetidae</taxon>
        <taxon>Eurotiales</taxon>
        <taxon>Aspergillaceae</taxon>
        <taxon>Aspergillus</taxon>
        <taxon>Aspergillus subgen. Circumdati</taxon>
    </lineage>
</organism>
<name>A0A1L9V061_ASPBC</name>
<dbReference type="GeneID" id="93574507"/>
<dbReference type="AlphaFoldDB" id="A0A1L9V061"/>
<keyword evidence="1" id="KW-1133">Transmembrane helix</keyword>
<sequence>MPYGLVWIILQLLKSLLGTMLWRISVRQHRSGMCFPTTSVSFYNYRTAYCRILLKMLLTSILENP</sequence>
<proteinExistence type="predicted"/>
<keyword evidence="1" id="KW-0472">Membrane</keyword>
<gene>
    <name evidence="2" type="ORF">ASPBRDRAFT_235509</name>
</gene>